<dbReference type="PANTHER" id="PTHR30251">
    <property type="entry name" value="PILUS ASSEMBLY CHAPERONE"/>
    <property type="match status" value="1"/>
</dbReference>
<protein>
    <submittedName>
        <fullName evidence="2">Molecular chaperone</fullName>
    </submittedName>
</protein>
<evidence type="ECO:0000313" key="3">
    <source>
        <dbReference type="Proteomes" id="UP000650424"/>
    </source>
</evidence>
<evidence type="ECO:0000313" key="2">
    <source>
        <dbReference type="EMBL" id="MBC3918405.1"/>
    </source>
</evidence>
<dbReference type="EMBL" id="JACOGF010000006">
    <property type="protein sequence ID" value="MBC3918405.1"/>
    <property type="molecule type" value="Genomic_DNA"/>
</dbReference>
<dbReference type="InterPro" id="IPR008962">
    <property type="entry name" value="PapD-like_sf"/>
</dbReference>
<dbReference type="PANTHER" id="PTHR30251:SF4">
    <property type="entry name" value="SLR1668 PROTEIN"/>
    <property type="match status" value="1"/>
</dbReference>
<comment type="caution">
    <text evidence="2">The sequence shown here is derived from an EMBL/GenBank/DDBJ whole genome shotgun (WGS) entry which is preliminary data.</text>
</comment>
<proteinExistence type="predicted"/>
<dbReference type="InterPro" id="IPR050643">
    <property type="entry name" value="Periplasmic_pilus_chap"/>
</dbReference>
<dbReference type="Pfam" id="PF00345">
    <property type="entry name" value="PapD_N"/>
    <property type="match status" value="1"/>
</dbReference>
<organism evidence="2 3">
    <name type="scientific">Undibacterium hunanense</name>
    <dbReference type="NCBI Taxonomy" id="2762292"/>
    <lineage>
        <taxon>Bacteria</taxon>
        <taxon>Pseudomonadati</taxon>
        <taxon>Pseudomonadota</taxon>
        <taxon>Betaproteobacteria</taxon>
        <taxon>Burkholderiales</taxon>
        <taxon>Oxalobacteraceae</taxon>
        <taxon>Undibacterium</taxon>
    </lineage>
</organism>
<name>A0ABR6ZSB9_9BURK</name>
<dbReference type="InterPro" id="IPR016147">
    <property type="entry name" value="Pili_assmbl_chaperone_N"/>
</dbReference>
<gene>
    <name evidence="2" type="ORF">H8L32_13010</name>
</gene>
<dbReference type="SUPFAM" id="SSF49354">
    <property type="entry name" value="PapD-like"/>
    <property type="match status" value="1"/>
</dbReference>
<reference evidence="2 3" key="1">
    <citation type="submission" date="2020-08" db="EMBL/GenBank/DDBJ databases">
        <title>Novel species isolated from subtropical streams in China.</title>
        <authorList>
            <person name="Lu H."/>
        </authorList>
    </citation>
    <scope>NUCLEOTIDE SEQUENCE [LARGE SCALE GENOMIC DNA]</scope>
    <source>
        <strain evidence="2 3">CY18W</strain>
    </source>
</reference>
<evidence type="ECO:0000259" key="1">
    <source>
        <dbReference type="Pfam" id="PF00345"/>
    </source>
</evidence>
<dbReference type="Proteomes" id="UP000650424">
    <property type="component" value="Unassembled WGS sequence"/>
</dbReference>
<dbReference type="InterPro" id="IPR013783">
    <property type="entry name" value="Ig-like_fold"/>
</dbReference>
<sequence>MAGSFSARASNFEIAPVVLELGMNRTAGVIRIVNKDDHAVSLQVRGYEWTQLDNDDQLNSTETLLISPPMFSIAPGASQVIRVVSRKPQSSNVELAYRLLIDEIPDEGQVAVNFKFRISMPVFLVPDKPQAARINWRVEAGSKQTITVENQGGQRTRLLNISVGLPDGKRLVPKAAANPYALAGAKRRYEFESAAELKAGLPVKIYATADTGAIEVDTIVMP</sequence>
<dbReference type="Gene3D" id="2.60.40.10">
    <property type="entry name" value="Immunoglobulins"/>
    <property type="match status" value="1"/>
</dbReference>
<feature type="domain" description="Pili assembly chaperone N-terminal" evidence="1">
    <location>
        <begin position="15"/>
        <end position="128"/>
    </location>
</feature>
<accession>A0ABR6ZSB9</accession>
<keyword evidence="3" id="KW-1185">Reference proteome</keyword>